<keyword evidence="3 7" id="KW-0255">Endonuclease</keyword>
<evidence type="ECO:0000256" key="3">
    <source>
        <dbReference type="ARBA" id="ARBA00022759"/>
    </source>
</evidence>
<dbReference type="GO" id="GO:0016788">
    <property type="term" value="F:hydrolase activity, acting on ester bonds"/>
    <property type="evidence" value="ECO:0007669"/>
    <property type="project" value="InterPro"/>
</dbReference>
<dbReference type="GO" id="GO:0046872">
    <property type="term" value="F:metal ion binding"/>
    <property type="evidence" value="ECO:0007669"/>
    <property type="project" value="UniProtKB-KW"/>
</dbReference>
<dbReference type="AlphaFoldDB" id="A0A170PPL8"/>
<gene>
    <name evidence="7" type="ORF">MGWOODY_Smn1856</name>
</gene>
<dbReference type="PANTHER" id="PTHR33146:SF26">
    <property type="entry name" value="ENDONUCLEASE 4"/>
    <property type="match status" value="1"/>
</dbReference>
<dbReference type="Pfam" id="PF02265">
    <property type="entry name" value="S1-P1_nuclease"/>
    <property type="match status" value="1"/>
</dbReference>
<keyword evidence="6" id="KW-0325">Glycoprotein</keyword>
<protein>
    <submittedName>
        <fullName evidence="7">Endonuclease</fullName>
    </submittedName>
</protein>
<name>A0A170PPL8_9ZZZZ</name>
<dbReference type="GO" id="GO:0004519">
    <property type="term" value="F:endonuclease activity"/>
    <property type="evidence" value="ECO:0007669"/>
    <property type="project" value="UniProtKB-KW"/>
</dbReference>
<accession>A0A170PPL8</accession>
<keyword evidence="5" id="KW-1015">Disulfide bond</keyword>
<dbReference type="PANTHER" id="PTHR33146">
    <property type="entry name" value="ENDONUCLEASE 4"/>
    <property type="match status" value="1"/>
</dbReference>
<keyword evidence="1" id="KW-0540">Nuclease</keyword>
<evidence type="ECO:0000256" key="4">
    <source>
        <dbReference type="ARBA" id="ARBA00022801"/>
    </source>
</evidence>
<dbReference type="InterPro" id="IPR008947">
    <property type="entry name" value="PLipase_C/P1_nuclease_dom_sf"/>
</dbReference>
<dbReference type="Gene3D" id="1.10.575.10">
    <property type="entry name" value="P1 Nuclease"/>
    <property type="match status" value="1"/>
</dbReference>
<evidence type="ECO:0000256" key="2">
    <source>
        <dbReference type="ARBA" id="ARBA00022723"/>
    </source>
</evidence>
<keyword evidence="4" id="KW-0378">Hydrolase</keyword>
<keyword evidence="2" id="KW-0479">Metal-binding</keyword>
<evidence type="ECO:0000256" key="5">
    <source>
        <dbReference type="ARBA" id="ARBA00023157"/>
    </source>
</evidence>
<dbReference type="EMBL" id="CZQE01000296">
    <property type="protein sequence ID" value="CUS45736.1"/>
    <property type="molecule type" value="Genomic_DNA"/>
</dbReference>
<reference evidence="7" key="1">
    <citation type="submission" date="2015-10" db="EMBL/GenBank/DDBJ databases">
        <authorList>
            <person name="Gilbert D.G."/>
        </authorList>
    </citation>
    <scope>NUCLEOTIDE SEQUENCE</scope>
</reference>
<dbReference type="CDD" id="cd11010">
    <property type="entry name" value="S1-P1_nuclease"/>
    <property type="match status" value="1"/>
</dbReference>
<dbReference type="GO" id="GO:0003676">
    <property type="term" value="F:nucleic acid binding"/>
    <property type="evidence" value="ECO:0007669"/>
    <property type="project" value="InterPro"/>
</dbReference>
<dbReference type="GO" id="GO:0006308">
    <property type="term" value="P:DNA catabolic process"/>
    <property type="evidence" value="ECO:0007669"/>
    <property type="project" value="InterPro"/>
</dbReference>
<dbReference type="InterPro" id="IPR003154">
    <property type="entry name" value="S1/P1nuclease"/>
</dbReference>
<evidence type="ECO:0000256" key="6">
    <source>
        <dbReference type="ARBA" id="ARBA00023180"/>
    </source>
</evidence>
<proteinExistence type="predicted"/>
<organism evidence="7">
    <name type="scientific">hydrothermal vent metagenome</name>
    <dbReference type="NCBI Taxonomy" id="652676"/>
    <lineage>
        <taxon>unclassified sequences</taxon>
        <taxon>metagenomes</taxon>
        <taxon>ecological metagenomes</taxon>
    </lineage>
</organism>
<dbReference type="SUPFAM" id="SSF48537">
    <property type="entry name" value="Phospholipase C/P1 nuclease"/>
    <property type="match status" value="1"/>
</dbReference>
<sequence length="286" mass="31385">MSRPLPVLAAVALAATASPAAAYWEYGHQTIARIAQANVKPRTRVAIDRLLRRSTLLGTPTCPARSIEDASVWADCVKTIKNPDGKRPFDFAYSWHYQNVNICKPFDLVVPCKDGNCVSAQIERDVKLLRDKATPLKDRVQALVFLIHFVGDLHQPLHAGDKGDKGGNDAKTSYGILATPRLNLHTVWDGYLAERAISMPPSVVRRYSATERATMAAGDVTDWSRESWQIAHDTAYASAMKGDPCAPTPEHMTLDDATIASIAPVERLEVQRGGLRLAKLLDKAFS</sequence>
<evidence type="ECO:0000313" key="7">
    <source>
        <dbReference type="EMBL" id="CUS45736.1"/>
    </source>
</evidence>
<evidence type="ECO:0000256" key="1">
    <source>
        <dbReference type="ARBA" id="ARBA00022722"/>
    </source>
</evidence>